<dbReference type="STRING" id="765912.Thimo_1789"/>
<evidence type="ECO:0000256" key="2">
    <source>
        <dbReference type="ARBA" id="ARBA00006228"/>
    </source>
</evidence>
<reference evidence="8 9" key="1">
    <citation type="submission" date="2011-09" db="EMBL/GenBank/DDBJ databases">
        <title>Complete sequence of chromosome of Thioflavicoccus mobilis 8321.</title>
        <authorList>
            <consortium name="US DOE Joint Genome Institute"/>
            <person name="Lucas S."/>
            <person name="Han J."/>
            <person name="Lapidus A."/>
            <person name="Cheng J.-F."/>
            <person name="Goodwin L."/>
            <person name="Pitluck S."/>
            <person name="Peters L."/>
            <person name="Ovchinnikova G."/>
            <person name="Lu M."/>
            <person name="Detter J.C."/>
            <person name="Han C."/>
            <person name="Tapia R."/>
            <person name="Land M."/>
            <person name="Hauser L."/>
            <person name="Kyrpides N."/>
            <person name="Ivanova N."/>
            <person name="Pagani I."/>
            <person name="Vogl K."/>
            <person name="Liu Z."/>
            <person name="Imhoff J."/>
            <person name="Thiel V."/>
            <person name="Frigaard N.-U."/>
            <person name="Bryant D."/>
            <person name="Woyke T."/>
        </authorList>
    </citation>
    <scope>NUCLEOTIDE SEQUENCE [LARGE SCALE GENOMIC DNA]</scope>
    <source>
        <strain evidence="8 9">8321</strain>
    </source>
</reference>
<dbReference type="PANTHER" id="PTHR34584:SF1">
    <property type="entry name" value="NA(+)_H(+) ANTIPORTER SUBUNIT E1"/>
    <property type="match status" value="1"/>
</dbReference>
<evidence type="ECO:0000256" key="7">
    <source>
        <dbReference type="SAM" id="Phobius"/>
    </source>
</evidence>
<gene>
    <name evidence="8" type="ORF">Thimo_1789</name>
</gene>
<accession>L0GZ26</accession>
<dbReference type="RefSeq" id="WP_015280700.1">
    <property type="nucleotide sequence ID" value="NC_019940.1"/>
</dbReference>
<dbReference type="PANTHER" id="PTHR34584">
    <property type="entry name" value="NA(+)/H(+) ANTIPORTER SUBUNIT E1"/>
    <property type="match status" value="1"/>
</dbReference>
<evidence type="ECO:0000256" key="5">
    <source>
        <dbReference type="ARBA" id="ARBA00022989"/>
    </source>
</evidence>
<proteinExistence type="inferred from homology"/>
<dbReference type="OrthoDB" id="9807187at2"/>
<dbReference type="NCBIfam" id="NF006518">
    <property type="entry name" value="PRK08965.1-2"/>
    <property type="match status" value="1"/>
</dbReference>
<evidence type="ECO:0000313" key="9">
    <source>
        <dbReference type="Proteomes" id="UP000010816"/>
    </source>
</evidence>
<dbReference type="Pfam" id="PF01899">
    <property type="entry name" value="MNHE"/>
    <property type="match status" value="1"/>
</dbReference>
<dbReference type="eggNOG" id="COG1863">
    <property type="taxonomic scope" value="Bacteria"/>
</dbReference>
<dbReference type="EMBL" id="CP003051">
    <property type="protein sequence ID" value="AGA90559.1"/>
    <property type="molecule type" value="Genomic_DNA"/>
</dbReference>
<feature type="transmembrane region" description="Helical" evidence="7">
    <location>
        <begin position="12"/>
        <end position="43"/>
    </location>
</feature>
<dbReference type="InterPro" id="IPR002758">
    <property type="entry name" value="Cation_antiport_E"/>
</dbReference>
<keyword evidence="4 7" id="KW-0812">Transmembrane</keyword>
<dbReference type="AlphaFoldDB" id="L0GZ26"/>
<sequence>MHRWLPHPLTSATIVLLWLFLVNQVSVAQGLLGAVLGVVIPYLTSAFWPQRPRLRRPWALARYLVRLLGDIVIANLEVARLVLGPTERLRPAFVEVPLELTDDFAITFLAAVVSLTPGSLSADIAADRTTLLVHVLDTDDPEAQIAEIKARYEAPLKEIFG</sequence>
<dbReference type="HOGENOM" id="CLU_086615_4_0_6"/>
<dbReference type="GO" id="GO:0005886">
    <property type="term" value="C:plasma membrane"/>
    <property type="evidence" value="ECO:0007669"/>
    <property type="project" value="UniProtKB-SubCell"/>
</dbReference>
<dbReference type="GO" id="GO:0008324">
    <property type="term" value="F:monoatomic cation transmembrane transporter activity"/>
    <property type="evidence" value="ECO:0007669"/>
    <property type="project" value="InterPro"/>
</dbReference>
<keyword evidence="3" id="KW-1003">Cell membrane</keyword>
<protein>
    <submittedName>
        <fullName evidence="8">Multisubunit Na+/H+ antiporter, MnhE subunit</fullName>
    </submittedName>
</protein>
<keyword evidence="5 7" id="KW-1133">Transmembrane helix</keyword>
<dbReference type="KEGG" id="tmb:Thimo_1789"/>
<organism evidence="8 9">
    <name type="scientific">Thioflavicoccus mobilis 8321</name>
    <dbReference type="NCBI Taxonomy" id="765912"/>
    <lineage>
        <taxon>Bacteria</taxon>
        <taxon>Pseudomonadati</taxon>
        <taxon>Pseudomonadota</taxon>
        <taxon>Gammaproteobacteria</taxon>
        <taxon>Chromatiales</taxon>
        <taxon>Chromatiaceae</taxon>
        <taxon>Thioflavicoccus</taxon>
    </lineage>
</organism>
<dbReference type="PIRSF" id="PIRSF019239">
    <property type="entry name" value="MrpE"/>
    <property type="match status" value="1"/>
</dbReference>
<keyword evidence="9" id="KW-1185">Reference proteome</keyword>
<dbReference type="PATRIC" id="fig|765912.4.peg.1748"/>
<dbReference type="Proteomes" id="UP000010816">
    <property type="component" value="Chromosome"/>
</dbReference>
<keyword evidence="6 7" id="KW-0472">Membrane</keyword>
<evidence type="ECO:0000256" key="3">
    <source>
        <dbReference type="ARBA" id="ARBA00022475"/>
    </source>
</evidence>
<evidence type="ECO:0000256" key="1">
    <source>
        <dbReference type="ARBA" id="ARBA00004651"/>
    </source>
</evidence>
<evidence type="ECO:0000256" key="4">
    <source>
        <dbReference type="ARBA" id="ARBA00022692"/>
    </source>
</evidence>
<comment type="similarity">
    <text evidence="2">Belongs to the CPA3 antiporters (TC 2.A.63) subunit E family.</text>
</comment>
<evidence type="ECO:0000256" key="6">
    <source>
        <dbReference type="ARBA" id="ARBA00023136"/>
    </source>
</evidence>
<evidence type="ECO:0000313" key="8">
    <source>
        <dbReference type="EMBL" id="AGA90559.1"/>
    </source>
</evidence>
<comment type="subcellular location">
    <subcellularLocation>
        <location evidence="1">Cell membrane</location>
        <topology evidence="1">Multi-pass membrane protein</topology>
    </subcellularLocation>
</comment>
<name>L0GZ26_9GAMM</name>